<gene>
    <name evidence="2" type="ORF">GCM10023340_11280</name>
</gene>
<proteinExistence type="predicted"/>
<keyword evidence="1" id="KW-0812">Transmembrane</keyword>
<dbReference type="Proteomes" id="UP001500221">
    <property type="component" value="Unassembled WGS sequence"/>
</dbReference>
<evidence type="ECO:0000313" key="2">
    <source>
        <dbReference type="EMBL" id="GAA5144148.1"/>
    </source>
</evidence>
<comment type="caution">
    <text evidence="2">The sequence shown here is derived from an EMBL/GenBank/DDBJ whole genome shotgun (WGS) entry which is preliminary data.</text>
</comment>
<keyword evidence="1" id="KW-1133">Transmembrane helix</keyword>
<dbReference type="PANTHER" id="PTHR37309">
    <property type="entry name" value="SLR0284 PROTEIN"/>
    <property type="match status" value="1"/>
</dbReference>
<keyword evidence="1" id="KW-0472">Membrane</keyword>
<name>A0ABP9PBU9_9ACTN</name>
<evidence type="ECO:0000313" key="3">
    <source>
        <dbReference type="Proteomes" id="UP001500221"/>
    </source>
</evidence>
<keyword evidence="3" id="KW-1185">Reference proteome</keyword>
<dbReference type="PANTHER" id="PTHR37309:SF1">
    <property type="entry name" value="SLR0284 PROTEIN"/>
    <property type="match status" value="1"/>
</dbReference>
<accession>A0ABP9PBU9</accession>
<dbReference type="Pfam" id="PF04020">
    <property type="entry name" value="Phage_holin_4_2"/>
    <property type="match status" value="1"/>
</dbReference>
<evidence type="ECO:0000256" key="1">
    <source>
        <dbReference type="SAM" id="Phobius"/>
    </source>
</evidence>
<organism evidence="2 3">
    <name type="scientific">Nocardioides marinquilinus</name>
    <dbReference type="NCBI Taxonomy" id="1210400"/>
    <lineage>
        <taxon>Bacteria</taxon>
        <taxon>Bacillati</taxon>
        <taxon>Actinomycetota</taxon>
        <taxon>Actinomycetes</taxon>
        <taxon>Propionibacteriales</taxon>
        <taxon>Nocardioidaceae</taxon>
        <taxon>Nocardioides</taxon>
    </lineage>
</organism>
<protein>
    <submittedName>
        <fullName evidence="2">Phage holin family protein</fullName>
    </submittedName>
</protein>
<feature type="transmembrane region" description="Helical" evidence="1">
    <location>
        <begin position="69"/>
        <end position="93"/>
    </location>
</feature>
<feature type="transmembrane region" description="Helical" evidence="1">
    <location>
        <begin position="41"/>
        <end position="62"/>
    </location>
</feature>
<reference evidence="3" key="1">
    <citation type="journal article" date="2019" name="Int. J. Syst. Evol. Microbiol.">
        <title>The Global Catalogue of Microorganisms (GCM) 10K type strain sequencing project: providing services to taxonomists for standard genome sequencing and annotation.</title>
        <authorList>
            <consortium name="The Broad Institute Genomics Platform"/>
            <consortium name="The Broad Institute Genome Sequencing Center for Infectious Disease"/>
            <person name="Wu L."/>
            <person name="Ma J."/>
        </authorList>
    </citation>
    <scope>NUCLEOTIDE SEQUENCE [LARGE SCALE GENOMIC DNA]</scope>
    <source>
        <strain evidence="3">JCM 18459</strain>
    </source>
</reference>
<dbReference type="InterPro" id="IPR007165">
    <property type="entry name" value="Phage_holin_4_2"/>
</dbReference>
<sequence length="134" mass="14209">MRIVLRLLTTALGLAAAAWLLDGIAFPGGARQGWAQVQDDLVPLLLVSAILGLVTAMVKPVLTILSIPFIIVTLGLFLLVINAAMLGITAWLAGVLDIAFRVDGFWTAVGGALVITLVTWVVDSFVGDLDDDRR</sequence>
<dbReference type="EMBL" id="BAABKG010000001">
    <property type="protein sequence ID" value="GAA5144148.1"/>
    <property type="molecule type" value="Genomic_DNA"/>
</dbReference>
<dbReference type="RefSeq" id="WP_345455386.1">
    <property type="nucleotide sequence ID" value="NZ_BAABKG010000001.1"/>
</dbReference>
<feature type="transmembrane region" description="Helical" evidence="1">
    <location>
        <begin position="105"/>
        <end position="126"/>
    </location>
</feature>